<dbReference type="PANTHER" id="PTHR33048:SF123">
    <property type="entry name" value="INTEGRAL MEMBRANE PROTEIN"/>
    <property type="match status" value="1"/>
</dbReference>
<evidence type="ECO:0000256" key="2">
    <source>
        <dbReference type="ARBA" id="ARBA00022692"/>
    </source>
</evidence>
<keyword evidence="4 8" id="KW-1133">Transmembrane helix</keyword>
<feature type="transmembrane region" description="Helical" evidence="8">
    <location>
        <begin position="268"/>
        <end position="293"/>
    </location>
</feature>
<dbReference type="InterPro" id="IPR000086">
    <property type="entry name" value="NUDIX_hydrolase_dom"/>
</dbReference>
<evidence type="ECO:0000256" key="4">
    <source>
        <dbReference type="ARBA" id="ARBA00022989"/>
    </source>
</evidence>
<gene>
    <name evidence="10" type="ORF">DDE83_004185</name>
</gene>
<dbReference type="Gene3D" id="3.90.79.10">
    <property type="entry name" value="Nucleoside Triphosphate Pyrophosphohydrolase"/>
    <property type="match status" value="1"/>
</dbReference>
<dbReference type="SUPFAM" id="SSF55811">
    <property type="entry name" value="Nudix"/>
    <property type="match status" value="1"/>
</dbReference>
<evidence type="ECO:0000256" key="7">
    <source>
        <dbReference type="SAM" id="MobiDB-lite"/>
    </source>
</evidence>
<dbReference type="GO" id="GO:0047631">
    <property type="term" value="F:ADP-ribose diphosphatase activity"/>
    <property type="evidence" value="ECO:0007669"/>
    <property type="project" value="UniProtKB-EC"/>
</dbReference>
<reference evidence="11" key="1">
    <citation type="submission" date="2018-05" db="EMBL/GenBank/DDBJ databases">
        <title>Draft genome sequence of Stemphylium lycopersici strain CIDEFI 213.</title>
        <authorList>
            <person name="Medina R."/>
            <person name="Franco M.E.E."/>
            <person name="Lucentini C.G."/>
            <person name="Saparrat M.C.N."/>
            <person name="Balatti P.A."/>
        </authorList>
    </citation>
    <scope>NUCLEOTIDE SEQUENCE [LARGE SCALE GENOMIC DNA]</scope>
    <source>
        <strain evidence="11">CIDEFI 213</strain>
    </source>
</reference>
<dbReference type="PROSITE" id="PS00893">
    <property type="entry name" value="NUDIX_BOX"/>
    <property type="match status" value="1"/>
</dbReference>
<dbReference type="AlphaFoldDB" id="A0A364N511"/>
<organism evidence="10 11">
    <name type="scientific">Stemphylium lycopersici</name>
    <name type="common">Tomato gray leaf spot disease fungus</name>
    <name type="synonym">Thyrospora lycopersici</name>
    <dbReference type="NCBI Taxonomy" id="183478"/>
    <lineage>
        <taxon>Eukaryota</taxon>
        <taxon>Fungi</taxon>
        <taxon>Dikarya</taxon>
        <taxon>Ascomycota</taxon>
        <taxon>Pezizomycotina</taxon>
        <taxon>Dothideomycetes</taxon>
        <taxon>Pleosporomycetidae</taxon>
        <taxon>Pleosporales</taxon>
        <taxon>Pleosporineae</taxon>
        <taxon>Pleosporaceae</taxon>
        <taxon>Stemphylium</taxon>
    </lineage>
</organism>
<dbReference type="EMBL" id="QGDH01000051">
    <property type="protein sequence ID" value="RAR12180.1"/>
    <property type="molecule type" value="Genomic_DNA"/>
</dbReference>
<dbReference type="InterPro" id="IPR020084">
    <property type="entry name" value="NUDIX_hydrolase_CS"/>
</dbReference>
<dbReference type="InterPro" id="IPR015797">
    <property type="entry name" value="NUDIX_hydrolase-like_dom_sf"/>
</dbReference>
<evidence type="ECO:0000313" key="11">
    <source>
        <dbReference type="Proteomes" id="UP000249619"/>
    </source>
</evidence>
<sequence>MYGVIELSTSGCFPLTRPPPHHLATSSSPAYTMNSANKIFGKSHVIKTEPLENKDAKWATLIKTTYTDPEGVERTWESGERLTRPKGTDIDGVGVAAILQDPAKPNDEPRIILQKQWRPPVNATVIEVPAGLMDPNESPETCAIRELKEETGYIGELVKDQSFQVSPVMFNDPGFCNTNLRMIHVTVDLSRPENQNPQPELEENEFIETFSVPLKDLWDECIRFEKEGYAIDARLFTIAYLISIFVLRDNGMGFSGKVLTLDQMVNQIRATLVIEIIYYCIINSIKISILLFYLRIGHCIHSTAFFYMTSSTHILIDIWILLLPITTILKVRRPRREKLALIGVFSLGIFSCIASIARLHSIRIYTESDDPFYDCVPLNLWSMVEVNVGILCASIPTTKPLFNKAQREGSRKDSYECHSRDHSAVKSCGNDNDNCSHHKDAANGPIGVVLENDSYGLKQVQSGQVQRLDATPENGGNEAWRMPDSDVDERHAVWPESRV</sequence>
<protein>
    <submittedName>
        <fullName evidence="10">Adp-ribose pyrophosphatase</fullName>
        <ecNumber evidence="10">3.6.1.13</ecNumber>
    </submittedName>
</protein>
<accession>A0A364N511</accession>
<dbReference type="EC" id="3.6.1.13" evidence="10"/>
<dbReference type="Pfam" id="PF00293">
    <property type="entry name" value="NUDIX"/>
    <property type="match status" value="1"/>
</dbReference>
<dbReference type="InterPro" id="IPR049326">
    <property type="entry name" value="Rhodopsin_dom_fungi"/>
</dbReference>
<comment type="caution">
    <text evidence="10">The sequence shown here is derived from an EMBL/GenBank/DDBJ whole genome shotgun (WGS) entry which is preliminary data.</text>
</comment>
<name>A0A364N511_STELY</name>
<feature type="transmembrane region" description="Helical" evidence="8">
    <location>
        <begin position="339"/>
        <end position="360"/>
    </location>
</feature>
<proteinExistence type="inferred from homology"/>
<evidence type="ECO:0000313" key="10">
    <source>
        <dbReference type="EMBL" id="RAR12180.1"/>
    </source>
</evidence>
<feature type="transmembrane region" description="Helical" evidence="8">
    <location>
        <begin position="229"/>
        <end position="247"/>
    </location>
</feature>
<feature type="transmembrane region" description="Helical" evidence="8">
    <location>
        <begin position="305"/>
        <end position="327"/>
    </location>
</feature>
<dbReference type="OrthoDB" id="10249920at2759"/>
<dbReference type="CDD" id="cd18888">
    <property type="entry name" value="NUDIX_ADPRase_Nudt5"/>
    <property type="match status" value="1"/>
</dbReference>
<dbReference type="STRING" id="183478.A0A364N511"/>
<keyword evidence="2 8" id="KW-0812">Transmembrane</keyword>
<evidence type="ECO:0000256" key="6">
    <source>
        <dbReference type="ARBA" id="ARBA00038359"/>
    </source>
</evidence>
<evidence type="ECO:0000256" key="8">
    <source>
        <dbReference type="SAM" id="Phobius"/>
    </source>
</evidence>
<evidence type="ECO:0000256" key="5">
    <source>
        <dbReference type="ARBA" id="ARBA00023136"/>
    </source>
</evidence>
<evidence type="ECO:0000256" key="1">
    <source>
        <dbReference type="ARBA" id="ARBA00004141"/>
    </source>
</evidence>
<dbReference type="PROSITE" id="PS51462">
    <property type="entry name" value="NUDIX"/>
    <property type="match status" value="1"/>
</dbReference>
<evidence type="ECO:0000259" key="9">
    <source>
        <dbReference type="PROSITE" id="PS51462"/>
    </source>
</evidence>
<keyword evidence="11" id="KW-1185">Reference proteome</keyword>
<dbReference type="Pfam" id="PF20684">
    <property type="entry name" value="Fung_rhodopsin"/>
    <property type="match status" value="2"/>
</dbReference>
<dbReference type="GO" id="GO:0016020">
    <property type="term" value="C:membrane"/>
    <property type="evidence" value="ECO:0007669"/>
    <property type="project" value="UniProtKB-SubCell"/>
</dbReference>
<keyword evidence="3 10" id="KW-0378">Hydrolase</keyword>
<dbReference type="InterPro" id="IPR052337">
    <property type="entry name" value="SAT4-like"/>
</dbReference>
<dbReference type="PANTHER" id="PTHR33048">
    <property type="entry name" value="PTH11-LIKE INTEGRAL MEMBRANE PROTEIN (AFU_ORTHOLOGUE AFUA_5G11245)"/>
    <property type="match status" value="1"/>
</dbReference>
<dbReference type="FunFam" id="3.90.79.10:FF:000016">
    <property type="entry name" value="ADP-sugar pyrophosphatase isoform X1"/>
    <property type="match status" value="1"/>
</dbReference>
<feature type="domain" description="Nudix hydrolase" evidence="9">
    <location>
        <begin position="90"/>
        <end position="235"/>
    </location>
</feature>
<feature type="region of interest" description="Disordered" evidence="7">
    <location>
        <begin position="462"/>
        <end position="499"/>
    </location>
</feature>
<keyword evidence="5 8" id="KW-0472">Membrane</keyword>
<dbReference type="Proteomes" id="UP000249619">
    <property type="component" value="Unassembled WGS sequence"/>
</dbReference>
<feature type="compositionally biased region" description="Basic and acidic residues" evidence="7">
    <location>
        <begin position="481"/>
        <end position="499"/>
    </location>
</feature>
<comment type="similarity">
    <text evidence="6">Belongs to the SAT4 family.</text>
</comment>
<evidence type="ECO:0000256" key="3">
    <source>
        <dbReference type="ARBA" id="ARBA00022801"/>
    </source>
</evidence>
<comment type="subcellular location">
    <subcellularLocation>
        <location evidence="1">Membrane</location>
        <topology evidence="1">Multi-pass membrane protein</topology>
    </subcellularLocation>
</comment>